<comment type="caution">
    <text evidence="1">The sequence shown here is derived from an EMBL/GenBank/DDBJ whole genome shotgun (WGS) entry which is preliminary data.</text>
</comment>
<reference evidence="1 2" key="2">
    <citation type="submission" date="2018-06" db="EMBL/GenBank/DDBJ databases">
        <title>Metagenomic assembly of (sub)arctic Cyanobacteria and their associated microbiome from non-axenic cultures.</title>
        <authorList>
            <person name="Baurain D."/>
        </authorList>
    </citation>
    <scope>NUCLEOTIDE SEQUENCE [LARGE SCALE GENOMIC DNA]</scope>
    <source>
        <strain evidence="1">ULC027bin1</strain>
    </source>
</reference>
<gene>
    <name evidence="1" type="ORF">DCF15_19470</name>
</gene>
<sequence>MTHNPHIGSALDELLEEDGILAEVSAIAIKRVLAWQVTQEMSNLGLSKSQMAVQMRTSRTSLDRLLDPDNTSITLKTLERAATVLGKRLQIELVDGV</sequence>
<reference evidence="2" key="1">
    <citation type="submission" date="2018-04" db="EMBL/GenBank/DDBJ databases">
        <authorList>
            <person name="Cornet L."/>
        </authorList>
    </citation>
    <scope>NUCLEOTIDE SEQUENCE [LARGE SCALE GENOMIC DNA]</scope>
</reference>
<dbReference type="InterPro" id="IPR010982">
    <property type="entry name" value="Lambda_DNA-bd_dom_sf"/>
</dbReference>
<dbReference type="Proteomes" id="UP000249794">
    <property type="component" value="Unassembled WGS sequence"/>
</dbReference>
<dbReference type="SUPFAM" id="SSF47413">
    <property type="entry name" value="lambda repressor-like DNA-binding domains"/>
    <property type="match status" value="1"/>
</dbReference>
<evidence type="ECO:0000313" key="1">
    <source>
        <dbReference type="EMBL" id="PZO47074.1"/>
    </source>
</evidence>
<accession>A0A2W4WPK4</accession>
<dbReference type="EMBL" id="QBMP01000286">
    <property type="protein sequence ID" value="PZO47074.1"/>
    <property type="molecule type" value="Genomic_DNA"/>
</dbReference>
<name>A0A2W4WPK4_9CYAN</name>
<protein>
    <submittedName>
        <fullName evidence="1">Fis family transcriptional regulator</fullName>
    </submittedName>
</protein>
<proteinExistence type="predicted"/>
<dbReference type="GO" id="GO:0003677">
    <property type="term" value="F:DNA binding"/>
    <property type="evidence" value="ECO:0007669"/>
    <property type="project" value="InterPro"/>
</dbReference>
<organism evidence="1 2">
    <name type="scientific">Phormidesmis priestleyi</name>
    <dbReference type="NCBI Taxonomy" id="268141"/>
    <lineage>
        <taxon>Bacteria</taxon>
        <taxon>Bacillati</taxon>
        <taxon>Cyanobacteriota</taxon>
        <taxon>Cyanophyceae</taxon>
        <taxon>Leptolyngbyales</taxon>
        <taxon>Leptolyngbyaceae</taxon>
        <taxon>Phormidesmis</taxon>
    </lineage>
</organism>
<dbReference type="Gene3D" id="1.10.260.40">
    <property type="entry name" value="lambda repressor-like DNA-binding domains"/>
    <property type="match status" value="1"/>
</dbReference>
<evidence type="ECO:0000313" key="2">
    <source>
        <dbReference type="Proteomes" id="UP000249794"/>
    </source>
</evidence>
<dbReference type="AlphaFoldDB" id="A0A2W4WPK4"/>